<comment type="caution">
    <text evidence="2">The sequence shown here is derived from an EMBL/GenBank/DDBJ whole genome shotgun (WGS) entry which is preliminary data.</text>
</comment>
<keyword evidence="3" id="KW-1185">Reference proteome</keyword>
<reference evidence="2 3" key="1">
    <citation type="journal article" date="2014" name="Int. J. Syst. Evol. Microbiol.">
        <title>Streptomyces hoynatensis sp. nov., isolated from deep marine sediment.</title>
        <authorList>
            <person name="Veyisoglu A."/>
            <person name="Sahin N."/>
        </authorList>
    </citation>
    <scope>NUCLEOTIDE SEQUENCE [LARGE SCALE GENOMIC DNA]</scope>
    <source>
        <strain evidence="2 3">KCTC 29097</strain>
    </source>
</reference>
<dbReference type="AlphaFoldDB" id="A0A3A9ZE91"/>
<evidence type="ECO:0000313" key="3">
    <source>
        <dbReference type="Proteomes" id="UP000272474"/>
    </source>
</evidence>
<evidence type="ECO:0000256" key="1">
    <source>
        <dbReference type="SAM" id="MobiDB-lite"/>
    </source>
</evidence>
<protein>
    <submittedName>
        <fullName evidence="2">Uncharacterized protein</fullName>
    </submittedName>
</protein>
<gene>
    <name evidence="2" type="ORF">D7294_03905</name>
</gene>
<proteinExistence type="predicted"/>
<dbReference type="EMBL" id="RBAL01000002">
    <property type="protein sequence ID" value="RKN45626.1"/>
    <property type="molecule type" value="Genomic_DNA"/>
</dbReference>
<evidence type="ECO:0000313" key="2">
    <source>
        <dbReference type="EMBL" id="RKN45626.1"/>
    </source>
</evidence>
<dbReference type="Proteomes" id="UP000272474">
    <property type="component" value="Unassembled WGS sequence"/>
</dbReference>
<feature type="compositionally biased region" description="Pro residues" evidence="1">
    <location>
        <begin position="38"/>
        <end position="66"/>
    </location>
</feature>
<organism evidence="2 3">
    <name type="scientific">Streptomyces hoynatensis</name>
    <dbReference type="NCBI Taxonomy" id="1141874"/>
    <lineage>
        <taxon>Bacteria</taxon>
        <taxon>Bacillati</taxon>
        <taxon>Actinomycetota</taxon>
        <taxon>Actinomycetes</taxon>
        <taxon>Kitasatosporales</taxon>
        <taxon>Streptomycetaceae</taxon>
        <taxon>Streptomyces</taxon>
    </lineage>
</organism>
<feature type="region of interest" description="Disordered" evidence="1">
    <location>
        <begin position="1"/>
        <end position="66"/>
    </location>
</feature>
<name>A0A3A9ZE91_9ACTN</name>
<accession>A0A3A9ZE91</accession>
<sequence length="66" mass="7056">MYAARSRPGPGAPPRPSPACGRGPRRSPPRRPWCSSGSPPPPPPPPPPRPVPPTPPRPVLPPRRPR</sequence>